<dbReference type="PROSITE" id="PS50208">
    <property type="entry name" value="CASPASE_P20"/>
    <property type="match status" value="1"/>
</dbReference>
<dbReference type="Pfam" id="PF00656">
    <property type="entry name" value="Peptidase_C14"/>
    <property type="match status" value="1"/>
</dbReference>
<evidence type="ECO:0000259" key="4">
    <source>
        <dbReference type="PROSITE" id="PS50208"/>
    </source>
</evidence>
<accession>A0ABU0F872</accession>
<feature type="chain" id="PRO_5047257499" evidence="3">
    <location>
        <begin position="25"/>
        <end position="749"/>
    </location>
</feature>
<name>A0ABU0F872_9HYPH</name>
<dbReference type="InterPro" id="IPR052039">
    <property type="entry name" value="Caspase-related_regulators"/>
</dbReference>
<sequence length="749" mass="79050">MQRRALLAVAAFVGSICFAEPALADKRVALLIGNAHYAAVSTLNNPANDVAAMANALQKSGFTTVHAATDLSRDGMIKALRSFEDEAANADIAMIYYSGHGMEMNGTDYLVPIDAKLISDRDVEDETITLDRALRAIEGAKRLKLVILDACRDNPFLPKMAKTTSTRSVSRGFARIEPSTVNTLIAFSAKAGEVAQDGDGPNSPFTTALVKHIVEPGVDIRIALGEVRDDVMASTGNTQEPFVNGSLGGGTIALSALQANAANEGIATSASSPPHEAFGLDPRVSEAAIVWPTLAHSDDISLLAAFRQRYAGTIFEDMAAHRIIALSAPPSLPANIPKNAGSQIAVSTPDQPADSPERVASVGPVPPSVTIIEKDALGPVPVDGSLALATSFRSLDSAEDISWGLGESTSALHFMDNGNRLLAGGWKANLRVWDLKTGTLVSSRSLVSKSDDDRFQLESFADGGNKLVVSNYVYIHVWDFKKIKRIKSFQVHGNSINYATPADNGTLLTSSTAASFPVSSLRLWNVDTGKLIWEFGIKNEELRSSTQTQDGSLAAADLHGLTVFDVKKRKVILNMPDEDVSALKFSPDGKELAVAGKQPAIIDPRTGAIVAKLPADAGVPLAFSPDGTLLALSSSGDHAALILVNAQTGEERSRIDLPAHVSGKNSPVISAEFRDATLVAVGHGNSAIVDLVDVVKAALVSRLVGLGSKDFAVIEGNTIKSTDNAKSMLTTPDAARIQWKLSTEAAISP</sequence>
<gene>
    <name evidence="5" type="ORF">J3R73_000364</name>
</gene>
<feature type="repeat" description="WD" evidence="1">
    <location>
        <begin position="411"/>
        <end position="443"/>
    </location>
</feature>
<keyword evidence="6" id="KW-1185">Reference proteome</keyword>
<dbReference type="Proteomes" id="UP001237448">
    <property type="component" value="Unassembled WGS sequence"/>
</dbReference>
<feature type="signal peptide" evidence="3">
    <location>
        <begin position="1"/>
        <end position="24"/>
    </location>
</feature>
<dbReference type="PANTHER" id="PTHR22576:SF37">
    <property type="entry name" value="MUCOSA-ASSOCIATED LYMPHOID TISSUE LYMPHOMA TRANSLOCATION PROTEIN 1"/>
    <property type="match status" value="1"/>
</dbReference>
<dbReference type="Gene3D" id="2.130.10.10">
    <property type="entry name" value="YVTN repeat-like/Quinoprotein amine dehydrogenase"/>
    <property type="match status" value="2"/>
</dbReference>
<evidence type="ECO:0000313" key="5">
    <source>
        <dbReference type="EMBL" id="MDQ0390572.1"/>
    </source>
</evidence>
<dbReference type="EMBL" id="JAUSVK010000001">
    <property type="protein sequence ID" value="MDQ0390572.1"/>
    <property type="molecule type" value="Genomic_DNA"/>
</dbReference>
<evidence type="ECO:0000256" key="2">
    <source>
        <dbReference type="SAM" id="MobiDB-lite"/>
    </source>
</evidence>
<proteinExistence type="predicted"/>
<evidence type="ECO:0000256" key="1">
    <source>
        <dbReference type="PROSITE-ProRule" id="PRU00221"/>
    </source>
</evidence>
<evidence type="ECO:0000313" key="6">
    <source>
        <dbReference type="Proteomes" id="UP001237448"/>
    </source>
</evidence>
<protein>
    <submittedName>
        <fullName evidence="5">WD40 repeat protein</fullName>
    </submittedName>
</protein>
<dbReference type="RefSeq" id="WP_307421825.1">
    <property type="nucleotide sequence ID" value="NZ_JAUSVK010000001.1"/>
</dbReference>
<organism evidence="5 6">
    <name type="scientific">Labrys monachus</name>
    <dbReference type="NCBI Taxonomy" id="217067"/>
    <lineage>
        <taxon>Bacteria</taxon>
        <taxon>Pseudomonadati</taxon>
        <taxon>Pseudomonadota</taxon>
        <taxon>Alphaproteobacteria</taxon>
        <taxon>Hyphomicrobiales</taxon>
        <taxon>Xanthobacteraceae</taxon>
        <taxon>Labrys</taxon>
    </lineage>
</organism>
<comment type="caution">
    <text evidence="5">The sequence shown here is derived from an EMBL/GenBank/DDBJ whole genome shotgun (WGS) entry which is preliminary data.</text>
</comment>
<dbReference type="SUPFAM" id="SSF52129">
    <property type="entry name" value="Caspase-like"/>
    <property type="match status" value="1"/>
</dbReference>
<dbReference type="Gene3D" id="3.40.50.1460">
    <property type="match status" value="1"/>
</dbReference>
<dbReference type="InterPro" id="IPR015943">
    <property type="entry name" value="WD40/YVTN_repeat-like_dom_sf"/>
</dbReference>
<dbReference type="PANTHER" id="PTHR22576">
    <property type="entry name" value="MUCOSA ASSOCIATED LYMPHOID TISSUE LYMPHOMA TRANSLOCATION PROTEIN 1/PARACASPASE"/>
    <property type="match status" value="1"/>
</dbReference>
<keyword evidence="3" id="KW-0732">Signal</keyword>
<dbReference type="PROSITE" id="PS50082">
    <property type="entry name" value="WD_REPEATS_2"/>
    <property type="match status" value="1"/>
</dbReference>
<feature type="domain" description="Caspase family p20" evidence="4">
    <location>
        <begin position="25"/>
        <end position="155"/>
    </location>
</feature>
<reference evidence="5 6" key="1">
    <citation type="submission" date="2023-07" db="EMBL/GenBank/DDBJ databases">
        <title>Genomic Encyclopedia of Type Strains, Phase IV (KMG-IV): sequencing the most valuable type-strain genomes for metagenomic binning, comparative biology and taxonomic classification.</title>
        <authorList>
            <person name="Goeker M."/>
        </authorList>
    </citation>
    <scope>NUCLEOTIDE SEQUENCE [LARGE SCALE GENOMIC DNA]</scope>
    <source>
        <strain evidence="5 6">DSM 5896</strain>
    </source>
</reference>
<dbReference type="SUPFAM" id="SSF50998">
    <property type="entry name" value="Quinoprotein alcohol dehydrogenase-like"/>
    <property type="match status" value="1"/>
</dbReference>
<feature type="compositionally biased region" description="Polar residues" evidence="2">
    <location>
        <begin position="341"/>
        <end position="350"/>
    </location>
</feature>
<dbReference type="InterPro" id="IPR011047">
    <property type="entry name" value="Quinoprotein_ADH-like_sf"/>
</dbReference>
<feature type="region of interest" description="Disordered" evidence="2">
    <location>
        <begin position="341"/>
        <end position="365"/>
    </location>
</feature>
<dbReference type="InterPro" id="IPR001680">
    <property type="entry name" value="WD40_rpt"/>
</dbReference>
<dbReference type="InterPro" id="IPR011600">
    <property type="entry name" value="Pept_C14_caspase"/>
</dbReference>
<dbReference type="InterPro" id="IPR029030">
    <property type="entry name" value="Caspase-like_dom_sf"/>
</dbReference>
<evidence type="ECO:0000256" key="3">
    <source>
        <dbReference type="SAM" id="SignalP"/>
    </source>
</evidence>
<dbReference type="InterPro" id="IPR001309">
    <property type="entry name" value="Pept_C14_p20"/>
</dbReference>
<keyword evidence="1" id="KW-0853">WD repeat</keyword>